<feature type="transmembrane region" description="Helical" evidence="10">
    <location>
        <begin position="287"/>
        <end position="310"/>
    </location>
</feature>
<evidence type="ECO:0000256" key="2">
    <source>
        <dbReference type="ARBA" id="ARBA00022475"/>
    </source>
</evidence>
<reference evidence="12" key="3">
    <citation type="submission" date="2025-09" db="UniProtKB">
        <authorList>
            <consortium name="Ensembl"/>
        </authorList>
    </citation>
    <scope>IDENTIFICATION</scope>
</reference>
<evidence type="ECO:0000256" key="1">
    <source>
        <dbReference type="ARBA" id="ARBA00004651"/>
    </source>
</evidence>
<dbReference type="OMA" id="MIILYGN"/>
<accession>A0A672F3K4</accession>
<keyword evidence="6 10" id="KW-0472">Membrane</keyword>
<keyword evidence="5 9" id="KW-0297">G-protein coupled receptor</keyword>
<evidence type="ECO:0000313" key="12">
    <source>
        <dbReference type="Ensembl" id="ENSSFAP00005001216.1"/>
    </source>
</evidence>
<comment type="similarity">
    <text evidence="9">Belongs to the G-protein coupled receptor 1 family.</text>
</comment>
<dbReference type="InterPro" id="IPR017452">
    <property type="entry name" value="GPCR_Rhodpsn_7TM"/>
</dbReference>
<dbReference type="Gene3D" id="1.20.1070.10">
    <property type="entry name" value="Rhodopsin 7-helix transmembrane proteins"/>
    <property type="match status" value="1"/>
</dbReference>
<feature type="transmembrane region" description="Helical" evidence="10">
    <location>
        <begin position="252"/>
        <end position="275"/>
    </location>
</feature>
<feature type="transmembrane region" description="Helical" evidence="10">
    <location>
        <begin position="194"/>
        <end position="215"/>
    </location>
</feature>
<feature type="transmembrane region" description="Helical" evidence="10">
    <location>
        <begin position="112"/>
        <end position="132"/>
    </location>
</feature>
<feature type="transmembrane region" description="Helical" evidence="10">
    <location>
        <begin position="37"/>
        <end position="64"/>
    </location>
</feature>
<dbReference type="PRINTS" id="PR00237">
    <property type="entry name" value="GPCRRHODOPSN"/>
</dbReference>
<dbReference type="SUPFAM" id="SSF81321">
    <property type="entry name" value="Family A G protein-coupled receptor-like"/>
    <property type="match status" value="1"/>
</dbReference>
<feature type="transmembrane region" description="Helical" evidence="10">
    <location>
        <begin position="152"/>
        <end position="174"/>
    </location>
</feature>
<dbReference type="GO" id="GO:0001594">
    <property type="term" value="F:trace-amine receptor activity"/>
    <property type="evidence" value="ECO:0007669"/>
    <property type="project" value="TreeGrafter"/>
</dbReference>
<dbReference type="Ensembl" id="ENSSFAT00005001279.1">
    <property type="protein sequence ID" value="ENSSFAP00005001216.1"/>
    <property type="gene ID" value="ENSSFAG00005000892.1"/>
</dbReference>
<keyword evidence="3 9" id="KW-0812">Transmembrane</keyword>
<reference evidence="12" key="1">
    <citation type="submission" date="2019-06" db="EMBL/GenBank/DDBJ databases">
        <authorList>
            <consortium name="Wellcome Sanger Institute Data Sharing"/>
        </authorList>
    </citation>
    <scope>NUCLEOTIDE SEQUENCE [LARGE SCALE GENOMIC DNA]</scope>
</reference>
<proteinExistence type="inferred from homology"/>
<evidence type="ECO:0000256" key="6">
    <source>
        <dbReference type="ARBA" id="ARBA00023136"/>
    </source>
</evidence>
<feature type="transmembrane region" description="Helical" evidence="10">
    <location>
        <begin position="73"/>
        <end position="92"/>
    </location>
</feature>
<organism evidence="12 13">
    <name type="scientific">Salarias fasciatus</name>
    <name type="common">Jewelled blenny</name>
    <name type="synonym">Blennius fasciatus</name>
    <dbReference type="NCBI Taxonomy" id="181472"/>
    <lineage>
        <taxon>Eukaryota</taxon>
        <taxon>Metazoa</taxon>
        <taxon>Chordata</taxon>
        <taxon>Craniata</taxon>
        <taxon>Vertebrata</taxon>
        <taxon>Euteleostomi</taxon>
        <taxon>Actinopterygii</taxon>
        <taxon>Neopterygii</taxon>
        <taxon>Teleostei</taxon>
        <taxon>Neoteleostei</taxon>
        <taxon>Acanthomorphata</taxon>
        <taxon>Ovalentaria</taxon>
        <taxon>Blenniimorphae</taxon>
        <taxon>Blenniiformes</taxon>
        <taxon>Blennioidei</taxon>
        <taxon>Blenniidae</taxon>
        <taxon>Salariinae</taxon>
        <taxon>Salarias</taxon>
    </lineage>
</organism>
<evidence type="ECO:0000256" key="4">
    <source>
        <dbReference type="ARBA" id="ARBA00022989"/>
    </source>
</evidence>
<evidence type="ECO:0000256" key="8">
    <source>
        <dbReference type="ARBA" id="ARBA00023224"/>
    </source>
</evidence>
<feature type="domain" description="G-protein coupled receptors family 1 profile" evidence="11">
    <location>
        <begin position="53"/>
        <end position="303"/>
    </location>
</feature>
<evidence type="ECO:0000256" key="9">
    <source>
        <dbReference type="RuleBase" id="RU000688"/>
    </source>
</evidence>
<dbReference type="PANTHER" id="PTHR24249:SF415">
    <property type="entry name" value="TRACE AMINE-ASSOCIATED RECEPTOR 1"/>
    <property type="match status" value="1"/>
</dbReference>
<keyword evidence="13" id="KW-1185">Reference proteome</keyword>
<dbReference type="InParanoid" id="A0A672F3K4"/>
<dbReference type="AlphaFoldDB" id="A0A672F3K4"/>
<name>A0A672F3K4_SALFA</name>
<evidence type="ECO:0000256" key="5">
    <source>
        <dbReference type="ARBA" id="ARBA00023040"/>
    </source>
</evidence>
<dbReference type="InterPro" id="IPR050569">
    <property type="entry name" value="TAAR"/>
</dbReference>
<comment type="subcellular location">
    <subcellularLocation>
        <location evidence="1">Cell membrane</location>
        <topology evidence="1">Multi-pass membrane protein</topology>
    </subcellularLocation>
</comment>
<dbReference type="InterPro" id="IPR000276">
    <property type="entry name" value="GPCR_Rhodpsn"/>
</dbReference>
<keyword evidence="4 10" id="KW-1133">Transmembrane helix</keyword>
<sequence>MAAGEIVNRTRVDSIHPCYEIDMVSLTLTNSPSSECVLLHVFLSAVSVVIVCGNLLVLISIVYFRQLHTPTNFLIFSLAVSDLLVGLILFPLCTKSLFSFCLQSMNVFCKVRLSFDLTLGTASVLNLCCISIDRYYAVCQPLTYTTKINTHVVVIMIMLTWSTAVFMTIGFFIARMNSGECQENCSFSTGLSNPLGPVFSFYLPMVTMVCIYLKILMVAQKQARSIQNTHSQSTTSGTAAAKKVEGKATRTLAIVMGAYVGCFSPFFLCLQINGFSSVSVQVATFETFVLIGLFNSLLNPFIYAFFYSWFRSTILDFYKKVKFNCRVTMLHVLHTLLGMGVERRGRWHCCVRRFSVLQSFPKLLMPHDPNHTFYINYYCLVTECSVLSIFISGPQYFHLKRIIQPLMRKLMMHCYM</sequence>
<dbReference type="Pfam" id="PF00001">
    <property type="entry name" value="7tm_1"/>
    <property type="match status" value="1"/>
</dbReference>
<evidence type="ECO:0000256" key="10">
    <source>
        <dbReference type="SAM" id="Phobius"/>
    </source>
</evidence>
<evidence type="ECO:0000256" key="7">
    <source>
        <dbReference type="ARBA" id="ARBA00023170"/>
    </source>
</evidence>
<reference evidence="12" key="2">
    <citation type="submission" date="2025-08" db="UniProtKB">
        <authorList>
            <consortium name="Ensembl"/>
        </authorList>
    </citation>
    <scope>IDENTIFICATION</scope>
</reference>
<dbReference type="PROSITE" id="PS50262">
    <property type="entry name" value="G_PROTEIN_RECEP_F1_2"/>
    <property type="match status" value="1"/>
</dbReference>
<keyword evidence="7 9" id="KW-0675">Receptor</keyword>
<keyword evidence="2" id="KW-1003">Cell membrane</keyword>
<dbReference type="GO" id="GO:0005886">
    <property type="term" value="C:plasma membrane"/>
    <property type="evidence" value="ECO:0007669"/>
    <property type="project" value="UniProtKB-SubCell"/>
</dbReference>
<protein>
    <recommendedName>
        <fullName evidence="11">G-protein coupled receptors family 1 profile domain-containing protein</fullName>
    </recommendedName>
</protein>
<dbReference type="PROSITE" id="PS00237">
    <property type="entry name" value="G_PROTEIN_RECEP_F1_1"/>
    <property type="match status" value="1"/>
</dbReference>
<dbReference type="Proteomes" id="UP000472267">
    <property type="component" value="Chromosome 15"/>
</dbReference>
<keyword evidence="8 9" id="KW-0807">Transducer</keyword>
<evidence type="ECO:0000256" key="3">
    <source>
        <dbReference type="ARBA" id="ARBA00022692"/>
    </source>
</evidence>
<dbReference type="SMART" id="SM01381">
    <property type="entry name" value="7TM_GPCR_Srsx"/>
    <property type="match status" value="1"/>
</dbReference>
<evidence type="ECO:0000313" key="13">
    <source>
        <dbReference type="Proteomes" id="UP000472267"/>
    </source>
</evidence>
<dbReference type="PANTHER" id="PTHR24249">
    <property type="entry name" value="HISTAMINE RECEPTOR-RELATED G-PROTEIN COUPLED RECEPTOR"/>
    <property type="match status" value="1"/>
</dbReference>
<evidence type="ECO:0000259" key="11">
    <source>
        <dbReference type="PROSITE" id="PS50262"/>
    </source>
</evidence>